<evidence type="ECO:0000313" key="3">
    <source>
        <dbReference type="Proteomes" id="UP000694044"/>
    </source>
</evidence>
<protein>
    <submittedName>
        <fullName evidence="2">Uncharacterized protein</fullName>
    </submittedName>
</protein>
<dbReference type="OrthoDB" id="162712at2759"/>
<name>A0A8T1V942_9STRA</name>
<feature type="region of interest" description="Disordered" evidence="1">
    <location>
        <begin position="29"/>
        <end position="89"/>
    </location>
</feature>
<organism evidence="2 3">
    <name type="scientific">Phytophthora pseudosyringae</name>
    <dbReference type="NCBI Taxonomy" id="221518"/>
    <lineage>
        <taxon>Eukaryota</taxon>
        <taxon>Sar</taxon>
        <taxon>Stramenopiles</taxon>
        <taxon>Oomycota</taxon>
        <taxon>Peronosporomycetes</taxon>
        <taxon>Peronosporales</taxon>
        <taxon>Peronosporaceae</taxon>
        <taxon>Phytophthora</taxon>
    </lineage>
</organism>
<reference evidence="2" key="1">
    <citation type="submission" date="2021-02" db="EMBL/GenBank/DDBJ databases">
        <authorList>
            <person name="Palmer J.M."/>
        </authorList>
    </citation>
    <scope>NUCLEOTIDE SEQUENCE</scope>
    <source>
        <strain evidence="2">SCRP734</strain>
    </source>
</reference>
<gene>
    <name evidence="2" type="ORF">PHYPSEUDO_011481</name>
</gene>
<keyword evidence="3" id="KW-1185">Reference proteome</keyword>
<dbReference type="AlphaFoldDB" id="A0A8T1V942"/>
<proteinExistence type="predicted"/>
<evidence type="ECO:0000313" key="2">
    <source>
        <dbReference type="EMBL" id="KAG7377561.1"/>
    </source>
</evidence>
<dbReference type="EMBL" id="JAGDFM010000510">
    <property type="protein sequence ID" value="KAG7377561.1"/>
    <property type="molecule type" value="Genomic_DNA"/>
</dbReference>
<sequence>MANPDWELVAVCSFLDELSLDEIIEYGPAGGGLDDDEMTGGSSVTGATSDEASDSEDLQAPRTKKRPAKKPKTEFQRQLQQVYDRKSRENRQARLNAMGEALVPMLDEFVRLAQFRLVRTQRELHVLCLAKKNGAFVPTLDTALRQVELNRGAIACIQATAEDWNERKNGVSGKCFLKPQAADIQELVDTLGALEAQLSVVTSELRWRLEATTTGVWV</sequence>
<accession>A0A8T1V942</accession>
<feature type="compositionally biased region" description="Polar residues" evidence="1">
    <location>
        <begin position="40"/>
        <end position="50"/>
    </location>
</feature>
<dbReference type="Proteomes" id="UP000694044">
    <property type="component" value="Unassembled WGS sequence"/>
</dbReference>
<comment type="caution">
    <text evidence="2">The sequence shown here is derived from an EMBL/GenBank/DDBJ whole genome shotgun (WGS) entry which is preliminary data.</text>
</comment>
<evidence type="ECO:0000256" key="1">
    <source>
        <dbReference type="SAM" id="MobiDB-lite"/>
    </source>
</evidence>